<dbReference type="VEuPathDB" id="FungiDB:CPAG_01160"/>
<name>A0A0J6F7A0_COCPO</name>
<organism evidence="1 2">
    <name type="scientific">Coccidioides posadasii RMSCC 3488</name>
    <dbReference type="NCBI Taxonomy" id="454284"/>
    <lineage>
        <taxon>Eukaryota</taxon>
        <taxon>Fungi</taxon>
        <taxon>Dikarya</taxon>
        <taxon>Ascomycota</taxon>
        <taxon>Pezizomycotina</taxon>
        <taxon>Eurotiomycetes</taxon>
        <taxon>Eurotiomycetidae</taxon>
        <taxon>Onygenales</taxon>
        <taxon>Onygenaceae</taxon>
        <taxon>Coccidioides</taxon>
    </lineage>
</organism>
<reference evidence="2" key="2">
    <citation type="journal article" date="2009" name="Genome Res.">
        <title>Comparative genomic analyses of the human fungal pathogens Coccidioides and their relatives.</title>
        <authorList>
            <person name="Sharpton T.J."/>
            <person name="Stajich J.E."/>
            <person name="Rounsley S.D."/>
            <person name="Gardner M.J."/>
            <person name="Wortman J.R."/>
            <person name="Jordar V.S."/>
            <person name="Maiti R."/>
            <person name="Kodira C.D."/>
            <person name="Neafsey D.E."/>
            <person name="Zeng Q."/>
            <person name="Hung C.-Y."/>
            <person name="McMahan C."/>
            <person name="Muszewska A."/>
            <person name="Grynberg M."/>
            <person name="Mandel M.A."/>
            <person name="Kellner E.M."/>
            <person name="Barker B.M."/>
            <person name="Galgiani J.N."/>
            <person name="Orbach M.J."/>
            <person name="Kirkland T.N."/>
            <person name="Cole G.T."/>
            <person name="Henn M.R."/>
            <person name="Birren B.W."/>
            <person name="Taylor J.W."/>
        </authorList>
    </citation>
    <scope>NUCLEOTIDE SEQUENCE [LARGE SCALE GENOMIC DNA]</scope>
    <source>
        <strain evidence="2">RMSCC 3488</strain>
    </source>
</reference>
<sequence>MTASLESELSKDHTSFVWGGPLTVGEQRGVGCLSIGIADIDKLFPRAESGGDSPGSHQDYSIRSNGELREGLFLNFYDNPTVIKEHIRKYRVKVTYVKMKHPALTCSMVYESGVTYSRVKNISSPERRDPCFARNTPTSELAAIRCILLRIDTNVIAYVRLRFTHGIQGIESDLVPHKIIFFCATWRSPHFHEDGSLSTSFRYRLH</sequence>
<reference evidence="1 2" key="1">
    <citation type="submission" date="2007-06" db="EMBL/GenBank/DDBJ databases">
        <title>The Genome Sequence of Coccidioides posadasii RMSCC_3488.</title>
        <authorList>
            <consortium name="Coccidioides Genome Resources Consortium"/>
            <consortium name="The Broad Institute Genome Sequencing Platform"/>
            <person name="Henn M.R."/>
            <person name="Sykes S."/>
            <person name="Young S."/>
            <person name="Jaffe D."/>
            <person name="Berlin A."/>
            <person name="Alvarez P."/>
            <person name="Butler J."/>
            <person name="Gnerre S."/>
            <person name="Grabherr M."/>
            <person name="Mauceli E."/>
            <person name="Brockman W."/>
            <person name="Kodira C."/>
            <person name="Alvarado L."/>
            <person name="Zeng Q."/>
            <person name="Crawford M."/>
            <person name="Antoine C."/>
            <person name="Devon K."/>
            <person name="Galgiani J."/>
            <person name="Orsborn K."/>
            <person name="Lewis M.L."/>
            <person name="Nusbaum C."/>
            <person name="Galagan J."/>
            <person name="Birren B."/>
        </authorList>
    </citation>
    <scope>NUCLEOTIDE SEQUENCE [LARGE SCALE GENOMIC DNA]</scope>
    <source>
        <strain evidence="1 2">RMSCC 3488</strain>
    </source>
</reference>
<dbReference type="Proteomes" id="UP000054567">
    <property type="component" value="Unassembled WGS sequence"/>
</dbReference>
<reference evidence="2" key="3">
    <citation type="journal article" date="2010" name="Genome Res.">
        <title>Population genomic sequencing of Coccidioides fungi reveals recent hybridization and transposon control.</title>
        <authorList>
            <person name="Neafsey D.E."/>
            <person name="Barker B.M."/>
            <person name="Sharpton T.J."/>
            <person name="Stajich J.E."/>
            <person name="Park D.J."/>
            <person name="Whiston E."/>
            <person name="Hung C.-Y."/>
            <person name="McMahan C."/>
            <person name="White J."/>
            <person name="Sykes S."/>
            <person name="Heiman D."/>
            <person name="Young S."/>
            <person name="Zeng Q."/>
            <person name="Abouelleil A."/>
            <person name="Aftuck L."/>
            <person name="Bessette D."/>
            <person name="Brown A."/>
            <person name="FitzGerald M."/>
            <person name="Lui A."/>
            <person name="Macdonald J.P."/>
            <person name="Priest M."/>
            <person name="Orbach M.J."/>
            <person name="Galgiani J.N."/>
            <person name="Kirkland T.N."/>
            <person name="Cole G.T."/>
            <person name="Birren B.W."/>
            <person name="Henn M.R."/>
            <person name="Taylor J.W."/>
            <person name="Rounsley S.D."/>
        </authorList>
    </citation>
    <scope>NUCLEOTIDE SEQUENCE [LARGE SCALE GENOMIC DNA]</scope>
    <source>
        <strain evidence="2">RMSCC 3488</strain>
    </source>
</reference>
<gene>
    <name evidence="1" type="ORF">CPAG_01160</name>
</gene>
<accession>A0A0J6F7A0</accession>
<protein>
    <submittedName>
        <fullName evidence="1">Uncharacterized protein</fullName>
    </submittedName>
</protein>
<dbReference type="EMBL" id="DS268109">
    <property type="protein sequence ID" value="KMM64809.1"/>
    <property type="molecule type" value="Genomic_DNA"/>
</dbReference>
<proteinExistence type="predicted"/>
<dbReference type="AlphaFoldDB" id="A0A0J6F7A0"/>
<evidence type="ECO:0000313" key="1">
    <source>
        <dbReference type="EMBL" id="KMM64809.1"/>
    </source>
</evidence>
<evidence type="ECO:0000313" key="2">
    <source>
        <dbReference type="Proteomes" id="UP000054567"/>
    </source>
</evidence>